<dbReference type="AlphaFoldDB" id="C6LRS4"/>
<evidence type="ECO:0000256" key="1">
    <source>
        <dbReference type="SAM" id="MobiDB-lite"/>
    </source>
</evidence>
<comment type="caution">
    <text evidence="2">The sequence shown here is derived from an EMBL/GenBank/DDBJ whole genome shotgun (WGS) entry which is preliminary data.</text>
</comment>
<sequence length="799" mass="88881">MLVETFALLGSKGAHSGLTLSTASQYTLLKELLERIWEAVEHLHDSSLLFYKGGYRGTPIILQRMRFTEDALIFRLLGSLLKRLDDIYTGRYNMGISILAVHQGNRATCLFTGVETNVIDCAAYRVVSLPTIKSLIGYAHHIYSAEAFNSAIIIRLSVVLPAKTVYVYLVEPPGQFESSHYFDSVAALSELSASDLDSRDEATVQWCSTQDYFTQIIVSTIPTFCYIEGVLTQDTELNSSTAEDLDPEVQLLIESNCEDGTIAQLSWISGIQHQPIILPRSVVELHSPKTILQANIWRQIGGKLPDEALLDLQLYNAYIELDLDIGSKCASRSESPVHLPPCQDSSTEADASPSLPVAIHVLKSLHSSEHSGKDDQLSISAILEPVSICTPSATSMSGALCDSSNSHLSRESLDRGRSESNLSSAYIEATRNFIVTGEELKKVRRETEHLAERLFTMERSNTQQKLAIVSNAVSFWEQFLSCTSTMSLTKTDSEDFANISYSSSGRSKSNGTVVRPVHSKPYDYNSLSFRAKSATCRGPEEAKEELTDLLPPIITPLIQAIKHELEIYQQLIKVYHAMDKKASSNLLYNSVDLDCPDKIVARFLIEETERHKKYSSQAAKRISSISHILSSYKKSEPSSFDESEVLSSTQDSSLQQLSLTELQAALKELRSYISISMKKVFRDAECVRKSFLLQNEVKVCLYANRKIKYTLDQLKKHFENDYSRTQSARTSRRSSSPSPLESNWRIHASIKAPLNKLMDKIVDVDALTPDITMIASSLATCKTALSTLKGSVEQLTTNP</sequence>
<organism evidence="2 3">
    <name type="scientific">Giardia intestinalis (strain ATCC 50581 / GS clone H7)</name>
    <name type="common">Giardia lamblia</name>
    <dbReference type="NCBI Taxonomy" id="598745"/>
    <lineage>
        <taxon>Eukaryota</taxon>
        <taxon>Metamonada</taxon>
        <taxon>Diplomonadida</taxon>
        <taxon>Hexamitidae</taxon>
        <taxon>Giardiinae</taxon>
        <taxon>Giardia</taxon>
    </lineage>
</organism>
<dbReference type="OrthoDB" id="10254902at2759"/>
<dbReference type="VEuPathDB" id="GiardiaDB:GL50581_1457"/>
<dbReference type="OMA" id="STIPTFC"/>
<dbReference type="Proteomes" id="UP000002488">
    <property type="component" value="Unassembled WGS sequence"/>
</dbReference>
<evidence type="ECO:0000313" key="3">
    <source>
        <dbReference type="Proteomes" id="UP000002488"/>
    </source>
</evidence>
<feature type="compositionally biased region" description="Low complexity" evidence="1">
    <location>
        <begin position="723"/>
        <end position="739"/>
    </location>
</feature>
<proteinExistence type="predicted"/>
<dbReference type="EMBL" id="ACGJ01002106">
    <property type="protein sequence ID" value="EET01294.1"/>
    <property type="molecule type" value="Genomic_DNA"/>
</dbReference>
<accession>C6LRS4</accession>
<feature type="region of interest" description="Disordered" evidence="1">
    <location>
        <begin position="722"/>
        <end position="741"/>
    </location>
</feature>
<gene>
    <name evidence="2" type="ORF">GL50581_1457</name>
</gene>
<protein>
    <submittedName>
        <fullName evidence="2">Uncharacterized protein</fullName>
    </submittedName>
</protein>
<reference evidence="2 3" key="1">
    <citation type="journal article" date="2009" name="PLoS Pathog.">
        <title>Draft genome sequencing of giardia intestinalis assemblage B isolate GS: is human giardiasis caused by two different species?</title>
        <authorList>
            <person name="Franzen O."/>
            <person name="Jerlstrom-Hultqvist J."/>
            <person name="Castro E."/>
            <person name="Sherwood E."/>
            <person name="Ankarklev J."/>
            <person name="Reiner D.S."/>
            <person name="Palm D."/>
            <person name="Andersson J.O."/>
            <person name="Andersson B."/>
            <person name="Svard S.G."/>
        </authorList>
    </citation>
    <scope>NUCLEOTIDE SEQUENCE [LARGE SCALE GENOMIC DNA]</scope>
    <source>
        <strain evidence="3">ATCC 50581 / GS clone H7</strain>
    </source>
</reference>
<evidence type="ECO:0000313" key="2">
    <source>
        <dbReference type="EMBL" id="EET01294.1"/>
    </source>
</evidence>
<name>C6LRS4_GIAIB</name>